<dbReference type="EMBL" id="UINC01081684">
    <property type="protein sequence ID" value="SVC25778.1"/>
    <property type="molecule type" value="Genomic_DNA"/>
</dbReference>
<dbReference type="AlphaFoldDB" id="A0A382KMP8"/>
<feature type="non-terminal residue" evidence="1">
    <location>
        <position position="43"/>
    </location>
</feature>
<sequence length="43" mass="4992">MAKKERVTEAQEWQTWAKRYDIDGGIRTFESGLTLKVFLGALF</sequence>
<organism evidence="1">
    <name type="scientific">marine metagenome</name>
    <dbReference type="NCBI Taxonomy" id="408172"/>
    <lineage>
        <taxon>unclassified sequences</taxon>
        <taxon>metagenomes</taxon>
        <taxon>ecological metagenomes</taxon>
    </lineage>
</organism>
<accession>A0A382KMP8</accession>
<gene>
    <name evidence="1" type="ORF">METZ01_LOCUS278632</name>
</gene>
<protein>
    <submittedName>
        <fullName evidence="1">Uncharacterized protein</fullName>
    </submittedName>
</protein>
<name>A0A382KMP8_9ZZZZ</name>
<evidence type="ECO:0000313" key="1">
    <source>
        <dbReference type="EMBL" id="SVC25778.1"/>
    </source>
</evidence>
<reference evidence="1" key="1">
    <citation type="submission" date="2018-05" db="EMBL/GenBank/DDBJ databases">
        <authorList>
            <person name="Lanie J.A."/>
            <person name="Ng W.-L."/>
            <person name="Kazmierczak K.M."/>
            <person name="Andrzejewski T.M."/>
            <person name="Davidsen T.M."/>
            <person name="Wayne K.J."/>
            <person name="Tettelin H."/>
            <person name="Glass J.I."/>
            <person name="Rusch D."/>
            <person name="Podicherti R."/>
            <person name="Tsui H.-C.T."/>
            <person name="Winkler M.E."/>
        </authorList>
    </citation>
    <scope>NUCLEOTIDE SEQUENCE</scope>
</reference>
<proteinExistence type="predicted"/>